<organism evidence="2">
    <name type="scientific">Rhizophora mucronata</name>
    <name type="common">Asiatic mangrove</name>
    <dbReference type="NCBI Taxonomy" id="61149"/>
    <lineage>
        <taxon>Eukaryota</taxon>
        <taxon>Viridiplantae</taxon>
        <taxon>Streptophyta</taxon>
        <taxon>Embryophyta</taxon>
        <taxon>Tracheophyta</taxon>
        <taxon>Spermatophyta</taxon>
        <taxon>Magnoliopsida</taxon>
        <taxon>eudicotyledons</taxon>
        <taxon>Gunneridae</taxon>
        <taxon>Pentapetalae</taxon>
        <taxon>rosids</taxon>
        <taxon>fabids</taxon>
        <taxon>Malpighiales</taxon>
        <taxon>Rhizophoraceae</taxon>
        <taxon>Rhizophora</taxon>
    </lineage>
</organism>
<feature type="signal peptide" evidence="1">
    <location>
        <begin position="1"/>
        <end position="25"/>
    </location>
</feature>
<sequence>MHQCNLTLLLHLIARGLILFEVVQNLPVCNHYVNISLANVSFNAMRLINGSFVM</sequence>
<dbReference type="AlphaFoldDB" id="A0A2P2M8A2"/>
<dbReference type="EMBL" id="GGEC01045942">
    <property type="protein sequence ID" value="MBX26426.1"/>
    <property type="molecule type" value="Transcribed_RNA"/>
</dbReference>
<protein>
    <submittedName>
        <fullName evidence="2">Uncharacterized protein</fullName>
    </submittedName>
</protein>
<name>A0A2P2M8A2_RHIMU</name>
<accession>A0A2P2M8A2</accession>
<evidence type="ECO:0000256" key="1">
    <source>
        <dbReference type="SAM" id="SignalP"/>
    </source>
</evidence>
<evidence type="ECO:0000313" key="2">
    <source>
        <dbReference type="EMBL" id="MBX26428.1"/>
    </source>
</evidence>
<feature type="chain" id="PRO_5015085105" evidence="1">
    <location>
        <begin position="26"/>
        <end position="54"/>
    </location>
</feature>
<keyword evidence="1" id="KW-0732">Signal</keyword>
<reference evidence="2" key="1">
    <citation type="submission" date="2018-02" db="EMBL/GenBank/DDBJ databases">
        <title>Rhizophora mucronata_Transcriptome.</title>
        <authorList>
            <person name="Meera S.P."/>
            <person name="Sreeshan A."/>
            <person name="Augustine A."/>
        </authorList>
    </citation>
    <scope>NUCLEOTIDE SEQUENCE</scope>
    <source>
        <tissue evidence="2">Leaf</tissue>
    </source>
</reference>
<proteinExistence type="predicted"/>
<dbReference type="EMBL" id="GGEC01045944">
    <property type="protein sequence ID" value="MBX26428.1"/>
    <property type="molecule type" value="Transcribed_RNA"/>
</dbReference>